<gene>
    <name evidence="1" type="ORF">EWM63_21650</name>
</gene>
<protein>
    <submittedName>
        <fullName evidence="1">Polyketide cyclase</fullName>
    </submittedName>
</protein>
<dbReference type="CDD" id="cd07818">
    <property type="entry name" value="SRPBCC_1"/>
    <property type="match status" value="1"/>
</dbReference>
<dbReference type="KEGG" id="plue:EWM63_21650"/>
<organism evidence="1 2">
    <name type="scientific">Pseudoduganella lutea</name>
    <dbReference type="NCBI Taxonomy" id="321985"/>
    <lineage>
        <taxon>Bacteria</taxon>
        <taxon>Pseudomonadati</taxon>
        <taxon>Pseudomonadota</taxon>
        <taxon>Betaproteobacteria</taxon>
        <taxon>Burkholderiales</taxon>
        <taxon>Oxalobacteraceae</taxon>
        <taxon>Telluria group</taxon>
        <taxon>Pseudoduganella</taxon>
    </lineage>
</organism>
<dbReference type="EMBL" id="CP035913">
    <property type="protein sequence ID" value="QBE65280.1"/>
    <property type="molecule type" value="Genomic_DNA"/>
</dbReference>
<dbReference type="InterPro" id="IPR023393">
    <property type="entry name" value="START-like_dom_sf"/>
</dbReference>
<evidence type="ECO:0000313" key="2">
    <source>
        <dbReference type="Proteomes" id="UP000290637"/>
    </source>
</evidence>
<keyword evidence="2" id="KW-1185">Reference proteome</keyword>
<reference evidence="1 2" key="1">
    <citation type="submission" date="2019-02" db="EMBL/GenBank/DDBJ databases">
        <title>Draft Genome Sequences of Six Type Strains of the Genus Massilia.</title>
        <authorList>
            <person name="Miess H."/>
            <person name="Frediansyhah A."/>
            <person name="Gross H."/>
        </authorList>
    </citation>
    <scope>NUCLEOTIDE SEQUENCE [LARGE SCALE GENOMIC DNA]</scope>
    <source>
        <strain evidence="1 2">DSM 17473</strain>
    </source>
</reference>
<dbReference type="Pfam" id="PF10604">
    <property type="entry name" value="Polyketide_cyc2"/>
    <property type="match status" value="1"/>
</dbReference>
<proteinExistence type="predicted"/>
<accession>A0A4P6L1C0</accession>
<sequence length="177" mass="20168">MWKRFLLAVVILAAVLTGLALMQPDTFRIERSVLIKAPPERVFAYLDDFRQWPAWSPWERLDPAMQRDYSGAPRGQGAIYTWNGNDDVGQGRMEIVDRTPPRMLAIRLDFTKPFESHNQVRFVLTPRPDGTAVSWAMSGESPFAMKLVEVFTSLEDMAGPDFERGLAQLKEVAEKPR</sequence>
<dbReference type="Proteomes" id="UP000290637">
    <property type="component" value="Chromosome"/>
</dbReference>
<dbReference type="SUPFAM" id="SSF55961">
    <property type="entry name" value="Bet v1-like"/>
    <property type="match status" value="1"/>
</dbReference>
<dbReference type="Gene3D" id="3.30.530.20">
    <property type="match status" value="1"/>
</dbReference>
<evidence type="ECO:0000313" key="1">
    <source>
        <dbReference type="EMBL" id="QBE65280.1"/>
    </source>
</evidence>
<dbReference type="OrthoDB" id="9807923at2"/>
<name>A0A4P6L1C0_9BURK</name>
<dbReference type="RefSeq" id="WP_130188391.1">
    <property type="nucleotide sequence ID" value="NZ_CP035913.1"/>
</dbReference>
<dbReference type="AlphaFoldDB" id="A0A4P6L1C0"/>
<dbReference type="InterPro" id="IPR019587">
    <property type="entry name" value="Polyketide_cyclase/dehydratase"/>
</dbReference>